<dbReference type="Proteomes" id="UP001460888">
    <property type="component" value="Unassembled WGS sequence"/>
</dbReference>
<accession>A0ABV2B4V1</accession>
<dbReference type="PROSITE" id="PS50297">
    <property type="entry name" value="ANK_REP_REGION"/>
    <property type="match status" value="4"/>
</dbReference>
<feature type="repeat" description="TPR" evidence="7">
    <location>
        <begin position="277"/>
        <end position="310"/>
    </location>
</feature>
<dbReference type="InterPro" id="IPR002110">
    <property type="entry name" value="Ankyrin_rpt"/>
</dbReference>
<dbReference type="Pfam" id="PF00023">
    <property type="entry name" value="Ank"/>
    <property type="match status" value="1"/>
</dbReference>
<keyword evidence="9" id="KW-1185">Reference proteome</keyword>
<evidence type="ECO:0000256" key="3">
    <source>
        <dbReference type="ARBA" id="ARBA00022786"/>
    </source>
</evidence>
<evidence type="ECO:0000313" key="9">
    <source>
        <dbReference type="Proteomes" id="UP001460888"/>
    </source>
</evidence>
<evidence type="ECO:0000256" key="6">
    <source>
        <dbReference type="PROSITE-ProRule" id="PRU00023"/>
    </source>
</evidence>
<reference evidence="8 9" key="1">
    <citation type="submission" date="2013-03" db="EMBL/GenBank/DDBJ databases">
        <title>Salinisphaera dokdonensis CL-ES53 Genome Sequencing.</title>
        <authorList>
            <person name="Li C."/>
            <person name="Lai Q."/>
            <person name="Shao Z."/>
        </authorList>
    </citation>
    <scope>NUCLEOTIDE SEQUENCE [LARGE SCALE GENOMIC DNA]</scope>
    <source>
        <strain evidence="8 9">CL-ES53</strain>
    </source>
</reference>
<dbReference type="EMBL" id="APND01000005">
    <property type="protein sequence ID" value="MES1930660.1"/>
    <property type="molecule type" value="Genomic_DNA"/>
</dbReference>
<keyword evidence="7" id="KW-0802">TPR repeat</keyword>
<evidence type="ECO:0000256" key="5">
    <source>
        <dbReference type="ARBA" id="ARBA00038500"/>
    </source>
</evidence>
<dbReference type="PROSITE" id="PS50088">
    <property type="entry name" value="ANK_REPEAT"/>
    <property type="match status" value="4"/>
</dbReference>
<dbReference type="PRINTS" id="PR01415">
    <property type="entry name" value="ANKYRIN"/>
</dbReference>
<organism evidence="8 9">
    <name type="scientific">Salinisphaera dokdonensis CL-ES53</name>
    <dbReference type="NCBI Taxonomy" id="1304272"/>
    <lineage>
        <taxon>Bacteria</taxon>
        <taxon>Pseudomonadati</taxon>
        <taxon>Pseudomonadota</taxon>
        <taxon>Gammaproteobacteria</taxon>
        <taxon>Salinisphaerales</taxon>
        <taxon>Salinisphaeraceae</taxon>
        <taxon>Salinisphaera</taxon>
    </lineage>
</organism>
<feature type="repeat" description="ANK" evidence="6">
    <location>
        <begin position="110"/>
        <end position="142"/>
    </location>
</feature>
<keyword evidence="4 6" id="KW-0040">ANK repeat</keyword>
<gene>
    <name evidence="8" type="ORF">SADO_15459</name>
</gene>
<keyword evidence="2" id="KW-0677">Repeat</keyword>
<dbReference type="SMART" id="SM00248">
    <property type="entry name" value="ANK"/>
    <property type="match status" value="7"/>
</dbReference>
<evidence type="ECO:0000256" key="4">
    <source>
        <dbReference type="ARBA" id="ARBA00023043"/>
    </source>
</evidence>
<dbReference type="InterPro" id="IPR011990">
    <property type="entry name" value="TPR-like_helical_dom_sf"/>
</dbReference>
<comment type="pathway">
    <text evidence="1">Protein modification; protein ubiquitination.</text>
</comment>
<evidence type="ECO:0000256" key="7">
    <source>
        <dbReference type="PROSITE-ProRule" id="PRU00339"/>
    </source>
</evidence>
<dbReference type="PANTHER" id="PTHR24173:SF74">
    <property type="entry name" value="ANKYRIN REPEAT DOMAIN-CONTAINING PROTEIN 16"/>
    <property type="match status" value="1"/>
</dbReference>
<dbReference type="Gene3D" id="1.25.40.10">
    <property type="entry name" value="Tetratricopeptide repeat domain"/>
    <property type="match status" value="1"/>
</dbReference>
<comment type="similarity">
    <text evidence="5">Belongs to the fem-1 family.</text>
</comment>
<dbReference type="SUPFAM" id="SSF48452">
    <property type="entry name" value="TPR-like"/>
    <property type="match status" value="1"/>
</dbReference>
<dbReference type="Pfam" id="PF13414">
    <property type="entry name" value="TPR_11"/>
    <property type="match status" value="1"/>
</dbReference>
<feature type="repeat" description="ANK" evidence="6">
    <location>
        <begin position="179"/>
        <end position="211"/>
    </location>
</feature>
<proteinExistence type="inferred from homology"/>
<evidence type="ECO:0000256" key="1">
    <source>
        <dbReference type="ARBA" id="ARBA00004906"/>
    </source>
</evidence>
<dbReference type="Gene3D" id="1.25.40.20">
    <property type="entry name" value="Ankyrin repeat-containing domain"/>
    <property type="match status" value="3"/>
</dbReference>
<dbReference type="PROSITE" id="PS50005">
    <property type="entry name" value="TPR"/>
    <property type="match status" value="2"/>
</dbReference>
<feature type="repeat" description="TPR" evidence="7">
    <location>
        <begin position="345"/>
        <end position="378"/>
    </location>
</feature>
<dbReference type="SMART" id="SM00028">
    <property type="entry name" value="TPR"/>
    <property type="match status" value="4"/>
</dbReference>
<dbReference type="Pfam" id="PF14559">
    <property type="entry name" value="TPR_19"/>
    <property type="match status" value="1"/>
</dbReference>
<dbReference type="SUPFAM" id="SSF48403">
    <property type="entry name" value="Ankyrin repeat"/>
    <property type="match status" value="1"/>
</dbReference>
<protein>
    <submittedName>
        <fullName evidence="8">Ankyrin</fullName>
    </submittedName>
</protein>
<evidence type="ECO:0000313" key="8">
    <source>
        <dbReference type="EMBL" id="MES1930660.1"/>
    </source>
</evidence>
<feature type="repeat" description="ANK" evidence="6">
    <location>
        <begin position="212"/>
        <end position="244"/>
    </location>
</feature>
<dbReference type="Pfam" id="PF12796">
    <property type="entry name" value="Ank_2"/>
    <property type="match status" value="2"/>
</dbReference>
<feature type="repeat" description="ANK" evidence="6">
    <location>
        <begin position="76"/>
        <end position="108"/>
    </location>
</feature>
<keyword evidence="3" id="KW-0833">Ubl conjugation pathway</keyword>
<dbReference type="InterPro" id="IPR036770">
    <property type="entry name" value="Ankyrin_rpt-contain_sf"/>
</dbReference>
<evidence type="ECO:0000256" key="2">
    <source>
        <dbReference type="ARBA" id="ARBA00022737"/>
    </source>
</evidence>
<dbReference type="PANTHER" id="PTHR24173">
    <property type="entry name" value="ANKYRIN REPEAT CONTAINING"/>
    <property type="match status" value="1"/>
</dbReference>
<sequence>MKWVFAIVLIAVAGALGVLAVDPHMDIGCVVAKARDVTKEERKDWQCIHHAAARDDVGAVRASLDNGLSPNVRTPDGQTPLNVAAEYGSLDVVRALIGRDAELEARDGRNGFTALHWAAKRYHPAVARALIAAGAKVNAENKWKQTPLWVAAWQPDQGNTEMAHILVAAGADIGRTDHKDNTPLIMAARSGHRPMIGYLLDLGATIEARNDQGRRALFQAVAGGHPDAVRLLLARGADPNAGAGGVAPLALALEDGRREIAELLTANGATGYRQYAADAALKRGRNAYADGDYDAAIDEFSAAIALQSDSADAYYRRGLAFAGKGAQHEAEIDLRQSLSLNDDNGEARETLARLYVDEGNYESAVTALEHLLAKEPDNARALYLLAESRSGLGEPSQASGHFHRACTLGFQPACSR</sequence>
<name>A0ABV2B4V1_9GAMM</name>
<dbReference type="InterPro" id="IPR019734">
    <property type="entry name" value="TPR_rpt"/>
</dbReference>
<dbReference type="RefSeq" id="WP_353113068.1">
    <property type="nucleotide sequence ID" value="NZ_APND01000005.1"/>
</dbReference>
<comment type="caution">
    <text evidence="8">The sequence shown here is derived from an EMBL/GenBank/DDBJ whole genome shotgun (WGS) entry which is preliminary data.</text>
</comment>